<protein>
    <submittedName>
        <fullName evidence="2">Uncharacterized protein</fullName>
    </submittedName>
</protein>
<accession>E6UJM2</accession>
<dbReference type="Proteomes" id="UP000006919">
    <property type="component" value="Plasmid pRUMAL01"/>
</dbReference>
<gene>
    <name evidence="2" type="ordered locus">Rumal_3415</name>
</gene>
<dbReference type="HOGENOM" id="CLU_1577362_0_0_9"/>
<keyword evidence="1" id="KW-0812">Transmembrane</keyword>
<dbReference type="KEGG" id="ral:Rumal_3415"/>
<dbReference type="EMBL" id="CP002404">
    <property type="protein sequence ID" value="ADU23868.1"/>
    <property type="molecule type" value="Genomic_DNA"/>
</dbReference>
<organism evidence="2 3">
    <name type="scientific">Ruminococcus albus (strain ATCC 27210 / DSM 20455 / JCM 14654 / NCDO 2250 / 7)</name>
    <dbReference type="NCBI Taxonomy" id="697329"/>
    <lineage>
        <taxon>Bacteria</taxon>
        <taxon>Bacillati</taxon>
        <taxon>Bacillota</taxon>
        <taxon>Clostridia</taxon>
        <taxon>Eubacteriales</taxon>
        <taxon>Oscillospiraceae</taxon>
        <taxon>Ruminococcus</taxon>
    </lineage>
</organism>
<name>E6UJM2_RUMA7</name>
<geneLocation type="plasmid" evidence="2 3">
    <name>pRUMAL01</name>
</geneLocation>
<evidence type="ECO:0000313" key="2">
    <source>
        <dbReference type="EMBL" id="ADU23868.1"/>
    </source>
</evidence>
<keyword evidence="2" id="KW-0614">Plasmid</keyword>
<dbReference type="AlphaFoldDB" id="E6UJM2"/>
<keyword evidence="1" id="KW-0472">Membrane</keyword>
<proteinExistence type="predicted"/>
<reference evidence="3" key="1">
    <citation type="journal article" date="2011" name="J. Bacteriol.">
        <title>Complete genome of the cellulolytic ruminal bacterium Ruminococcus albus 7.</title>
        <authorList>
            <person name="Suen G."/>
            <person name="Stevenson D.M."/>
            <person name="Bruce D.C."/>
            <person name="Chertkov O."/>
            <person name="Copeland A."/>
            <person name="Cheng J.F."/>
            <person name="Detter C."/>
            <person name="Detter J.C."/>
            <person name="Goodwin L.A."/>
            <person name="Han C.S."/>
            <person name="Hauser L.J."/>
            <person name="Ivanova N.N."/>
            <person name="Kyrpides N.C."/>
            <person name="Land M.L."/>
            <person name="Lapidus A."/>
            <person name="Lucas S."/>
            <person name="Ovchinnikova G."/>
            <person name="Pitluck S."/>
            <person name="Tapia R."/>
            <person name="Woyke T."/>
            <person name="Boyum J."/>
            <person name="Mead D."/>
            <person name="Weimer P.J."/>
        </authorList>
    </citation>
    <scope>NUCLEOTIDE SEQUENCE [LARGE SCALE GENOMIC DNA]</scope>
    <source>
        <strain evidence="3">ATCC 27210 / DSM 20455 / JCM 14654 / NCDO 2250 / 7</strain>
        <plasmid evidence="3">pRUMAL01</plasmid>
    </source>
</reference>
<sequence length="169" mass="20121" precursor="true">MHNNFTKYERIAVAIFILCSFICAISAIARFNIERLRILIWMTILILFIGYMFFNRTIKLLFFILKNRKHLYASTCTITDTEYIRMGRGLHTVYITEYVDYKNKKHKEKVFRSFSIKKWEIGTQLKIKINRNNLEQMIIVFSDICEAIFESILGTVFESILIISFLHLL</sequence>
<keyword evidence="1" id="KW-1133">Transmembrane helix</keyword>
<evidence type="ECO:0000256" key="1">
    <source>
        <dbReference type="SAM" id="Phobius"/>
    </source>
</evidence>
<feature type="transmembrane region" description="Helical" evidence="1">
    <location>
        <begin position="39"/>
        <end position="65"/>
    </location>
</feature>
<evidence type="ECO:0000313" key="3">
    <source>
        <dbReference type="Proteomes" id="UP000006919"/>
    </source>
</evidence>
<feature type="transmembrane region" description="Helical" evidence="1">
    <location>
        <begin position="12"/>
        <end position="33"/>
    </location>
</feature>